<dbReference type="Pfam" id="PF04023">
    <property type="entry name" value="FeoA"/>
    <property type="match status" value="1"/>
</dbReference>
<dbReference type="GO" id="GO:0046914">
    <property type="term" value="F:transition metal ion binding"/>
    <property type="evidence" value="ECO:0007669"/>
    <property type="project" value="InterPro"/>
</dbReference>
<dbReference type="EMBL" id="FOUZ01000013">
    <property type="protein sequence ID" value="SFN49317.1"/>
    <property type="molecule type" value="Genomic_DNA"/>
</dbReference>
<feature type="domain" description="Ferrous iron transporter FeoA-like" evidence="2">
    <location>
        <begin position="8"/>
        <end position="81"/>
    </location>
</feature>
<dbReference type="STRING" id="684065.SAMN05421738_11366"/>
<dbReference type="Proteomes" id="UP000199149">
    <property type="component" value="Unassembled WGS sequence"/>
</dbReference>
<evidence type="ECO:0000259" key="2">
    <source>
        <dbReference type="SMART" id="SM00899"/>
    </source>
</evidence>
<keyword evidence="1" id="KW-0408">Iron</keyword>
<dbReference type="InterPro" id="IPR008988">
    <property type="entry name" value="Transcriptional_repressor_C"/>
</dbReference>
<reference evidence="4" key="1">
    <citation type="submission" date="2016-10" db="EMBL/GenBank/DDBJ databases">
        <authorList>
            <person name="Varghese N."/>
            <person name="Submissions S."/>
        </authorList>
    </citation>
    <scope>NUCLEOTIDE SEQUENCE [LARGE SCALE GENOMIC DNA]</scope>
    <source>
        <strain evidence="4">XJ109</strain>
    </source>
</reference>
<accession>A0A1I4ZGP1</accession>
<keyword evidence="4" id="KW-1185">Reference proteome</keyword>
<dbReference type="PANTHER" id="PTHR42954:SF2">
    <property type="entry name" value="FE(2+) TRANSPORT PROTEIN A"/>
    <property type="match status" value="1"/>
</dbReference>
<dbReference type="PANTHER" id="PTHR42954">
    <property type="entry name" value="FE(2+) TRANSPORT PROTEIN A"/>
    <property type="match status" value="1"/>
</dbReference>
<proteinExistence type="predicted"/>
<dbReference type="SMART" id="SM00899">
    <property type="entry name" value="FeoA"/>
    <property type="match status" value="1"/>
</dbReference>
<dbReference type="SUPFAM" id="SSF50037">
    <property type="entry name" value="C-terminal domain of transcriptional repressors"/>
    <property type="match status" value="1"/>
</dbReference>
<dbReference type="InterPro" id="IPR038157">
    <property type="entry name" value="FeoA_core_dom"/>
</dbReference>
<dbReference type="RefSeq" id="WP_092909088.1">
    <property type="nucleotide sequence ID" value="NZ_FOUZ01000013.1"/>
</dbReference>
<dbReference type="InterPro" id="IPR052713">
    <property type="entry name" value="FeoA"/>
</dbReference>
<evidence type="ECO:0000313" key="3">
    <source>
        <dbReference type="EMBL" id="SFN49317.1"/>
    </source>
</evidence>
<sequence>MKNLTEEYSLKDLKIGELAEVTGYKTEDIPAKFYEMGFIPGTKLQVKNKAPFGGPICISIISNKSVLALRRSEADKILINKK</sequence>
<gene>
    <name evidence="3" type="ORF">SAMN05421738_11366</name>
</gene>
<evidence type="ECO:0000256" key="1">
    <source>
        <dbReference type="ARBA" id="ARBA00023004"/>
    </source>
</evidence>
<evidence type="ECO:0000313" key="4">
    <source>
        <dbReference type="Proteomes" id="UP000199149"/>
    </source>
</evidence>
<dbReference type="OrthoDB" id="9811076at2"/>
<protein>
    <submittedName>
        <fullName evidence="3">Ferrous iron transport protein A</fullName>
    </submittedName>
</protein>
<name>A0A1I4ZGP1_9FLAO</name>
<dbReference type="AlphaFoldDB" id="A0A1I4ZGP1"/>
<organism evidence="3 4">
    <name type="scientific">Algoriella xinjiangensis</name>
    <dbReference type="NCBI Taxonomy" id="684065"/>
    <lineage>
        <taxon>Bacteria</taxon>
        <taxon>Pseudomonadati</taxon>
        <taxon>Bacteroidota</taxon>
        <taxon>Flavobacteriia</taxon>
        <taxon>Flavobacteriales</taxon>
        <taxon>Weeksellaceae</taxon>
        <taxon>Algoriella</taxon>
    </lineage>
</organism>
<dbReference type="InterPro" id="IPR007167">
    <property type="entry name" value="Fe-transptr_FeoA-like"/>
</dbReference>
<dbReference type="Gene3D" id="2.30.30.90">
    <property type="match status" value="1"/>
</dbReference>